<dbReference type="InterPro" id="IPR001471">
    <property type="entry name" value="AP2/ERF_dom"/>
</dbReference>
<name>A0A699ZID6_HAELA</name>
<evidence type="ECO:0000259" key="7">
    <source>
        <dbReference type="PROSITE" id="PS51032"/>
    </source>
</evidence>
<dbReference type="AlphaFoldDB" id="A0A699ZID6"/>
<dbReference type="PANTHER" id="PTHR31194">
    <property type="entry name" value="SHN SHINE , DNA BINDING / TRANSCRIPTION FACTOR"/>
    <property type="match status" value="1"/>
</dbReference>
<reference evidence="8 9" key="1">
    <citation type="submission" date="2020-02" db="EMBL/GenBank/DDBJ databases">
        <title>Draft genome sequence of Haematococcus lacustris strain NIES-144.</title>
        <authorList>
            <person name="Morimoto D."/>
            <person name="Nakagawa S."/>
            <person name="Yoshida T."/>
            <person name="Sawayama S."/>
        </authorList>
    </citation>
    <scope>NUCLEOTIDE SEQUENCE [LARGE SCALE GENOMIC DNA]</scope>
    <source>
        <strain evidence="8 9">NIES-144</strain>
    </source>
</reference>
<dbReference type="GO" id="GO:0003700">
    <property type="term" value="F:DNA-binding transcription factor activity"/>
    <property type="evidence" value="ECO:0007669"/>
    <property type="project" value="InterPro"/>
</dbReference>
<keyword evidence="4" id="KW-0804">Transcription</keyword>
<dbReference type="EMBL" id="BLLF01000850">
    <property type="protein sequence ID" value="GFH15432.1"/>
    <property type="molecule type" value="Genomic_DNA"/>
</dbReference>
<keyword evidence="3" id="KW-0238">DNA-binding</keyword>
<evidence type="ECO:0000256" key="2">
    <source>
        <dbReference type="ARBA" id="ARBA00023015"/>
    </source>
</evidence>
<keyword evidence="2" id="KW-0805">Transcription regulation</keyword>
<sequence>RNWSVKVTVSWVVEGVASSKQSHGAGTAEHEQASLAQLGSKHEALLHHDSVRTSNGGSRQTAAQREHNGAAALCGASWHKRGQLWEADVRHHGRRIYLGGFEHEEHAAKVHDLMAIKLRGMHTPLNFVPETYNGMYKLLVQVDQALLIELLKDFSCTGNKRLVWEAALQASGLSKGTDCGDDSNEVAAMFDSALEALLHHNSVRSLNGGSRQTAALREHYGAAALCGRKWQKDRQYWEAHITHQGRRIFLGTFKEEEHAAKVHDLMAIKLRGMYSPLNFVPETYNGMYKLLAQVDQPLLIQFFRAFARNKKKLLAKAGRQQGSTIREASLAAPDPAMHPDWSDAASPNATTLSRQAGQPLAPASAAARGETDCSVEAIGWPCHATGSDAAASLPPGKRLRRSAMAFVDSAPLGSSAQGTSTGRCPSAAAGCADTTAGNTTTVELTPLAAVQLKDSSVVRLGVYKGRARPAGRGWVEADALWEQAEQVYEGGGGDGEAMLPSSSHHTAEQDSEAQEDNQVCRLLPDAGSTAWCADSSEWGPRWGEAGVAGRATSRHHMRAIEEEQEEAGEGQAAMTPASLSPSIQATGQPAVSSYRQRLQLLLSQQRCPAPSECAASAAASWDG</sequence>
<dbReference type="GO" id="GO:0003677">
    <property type="term" value="F:DNA binding"/>
    <property type="evidence" value="ECO:0007669"/>
    <property type="project" value="UniProtKB-KW"/>
</dbReference>
<dbReference type="Proteomes" id="UP000485058">
    <property type="component" value="Unassembled WGS sequence"/>
</dbReference>
<evidence type="ECO:0000256" key="5">
    <source>
        <dbReference type="ARBA" id="ARBA00023242"/>
    </source>
</evidence>
<dbReference type="InterPro" id="IPR016177">
    <property type="entry name" value="DNA-bd_dom_sf"/>
</dbReference>
<feature type="region of interest" description="Disordered" evidence="6">
    <location>
        <begin position="562"/>
        <end position="590"/>
    </location>
</feature>
<keyword evidence="9" id="KW-1185">Reference proteome</keyword>
<feature type="domain" description="AP2/ERF" evidence="7">
    <location>
        <begin position="66"/>
        <end position="128"/>
    </location>
</feature>
<evidence type="ECO:0000313" key="9">
    <source>
        <dbReference type="Proteomes" id="UP000485058"/>
    </source>
</evidence>
<keyword evidence="5" id="KW-0539">Nucleus</keyword>
<dbReference type="SUPFAM" id="SSF54171">
    <property type="entry name" value="DNA-binding domain"/>
    <property type="match status" value="2"/>
</dbReference>
<feature type="region of interest" description="Disordered" evidence="6">
    <location>
        <begin position="489"/>
        <end position="517"/>
    </location>
</feature>
<comment type="subcellular location">
    <subcellularLocation>
        <location evidence="1">Nucleus</location>
    </subcellularLocation>
</comment>
<evidence type="ECO:0000313" key="8">
    <source>
        <dbReference type="EMBL" id="GFH15432.1"/>
    </source>
</evidence>
<evidence type="ECO:0000256" key="1">
    <source>
        <dbReference type="ARBA" id="ARBA00004123"/>
    </source>
</evidence>
<gene>
    <name evidence="8" type="ORF">HaLaN_11660</name>
</gene>
<accession>A0A699ZID6</accession>
<evidence type="ECO:0000256" key="3">
    <source>
        <dbReference type="ARBA" id="ARBA00023125"/>
    </source>
</evidence>
<feature type="compositionally biased region" description="Polar residues" evidence="6">
    <location>
        <begin position="345"/>
        <end position="354"/>
    </location>
</feature>
<evidence type="ECO:0000256" key="6">
    <source>
        <dbReference type="SAM" id="MobiDB-lite"/>
    </source>
</evidence>
<feature type="region of interest" description="Disordered" evidence="6">
    <location>
        <begin position="333"/>
        <end position="365"/>
    </location>
</feature>
<dbReference type="InterPro" id="IPR050913">
    <property type="entry name" value="AP2/ERF_ERF"/>
</dbReference>
<dbReference type="Gene3D" id="3.30.730.10">
    <property type="entry name" value="AP2/ERF domain"/>
    <property type="match status" value="2"/>
</dbReference>
<feature type="domain" description="AP2/ERF" evidence="7">
    <location>
        <begin position="218"/>
        <end position="280"/>
    </location>
</feature>
<dbReference type="GO" id="GO:0005634">
    <property type="term" value="C:nucleus"/>
    <property type="evidence" value="ECO:0007669"/>
    <property type="project" value="UniProtKB-SubCell"/>
</dbReference>
<feature type="compositionally biased region" description="Low complexity" evidence="6">
    <location>
        <begin position="355"/>
        <end position="365"/>
    </location>
</feature>
<feature type="non-terminal residue" evidence="8">
    <location>
        <position position="1"/>
    </location>
</feature>
<evidence type="ECO:0000256" key="4">
    <source>
        <dbReference type="ARBA" id="ARBA00023163"/>
    </source>
</evidence>
<organism evidence="8 9">
    <name type="scientific">Haematococcus lacustris</name>
    <name type="common">Green alga</name>
    <name type="synonym">Haematococcus pluvialis</name>
    <dbReference type="NCBI Taxonomy" id="44745"/>
    <lineage>
        <taxon>Eukaryota</taxon>
        <taxon>Viridiplantae</taxon>
        <taxon>Chlorophyta</taxon>
        <taxon>core chlorophytes</taxon>
        <taxon>Chlorophyceae</taxon>
        <taxon>CS clade</taxon>
        <taxon>Chlamydomonadales</taxon>
        <taxon>Haematococcaceae</taxon>
        <taxon>Haematococcus</taxon>
    </lineage>
</organism>
<dbReference type="SMART" id="SM00380">
    <property type="entry name" value="AP2"/>
    <property type="match status" value="2"/>
</dbReference>
<proteinExistence type="predicted"/>
<dbReference type="PANTHER" id="PTHR31194:SF189">
    <property type="entry name" value="AP2_ERF DOMAIN-CONTAINING PROTEIN"/>
    <property type="match status" value="1"/>
</dbReference>
<dbReference type="InterPro" id="IPR036955">
    <property type="entry name" value="AP2/ERF_dom_sf"/>
</dbReference>
<comment type="caution">
    <text evidence="8">The sequence shown here is derived from an EMBL/GenBank/DDBJ whole genome shotgun (WGS) entry which is preliminary data.</text>
</comment>
<protein>
    <submittedName>
        <fullName evidence="8">Pathogenesis-related genes transcriptional activator</fullName>
    </submittedName>
</protein>
<feature type="compositionally biased region" description="Polar residues" evidence="6">
    <location>
        <begin position="577"/>
        <end position="590"/>
    </location>
</feature>
<dbReference type="PROSITE" id="PS51032">
    <property type="entry name" value="AP2_ERF"/>
    <property type="match status" value="2"/>
</dbReference>